<evidence type="ECO:0000313" key="2">
    <source>
        <dbReference type="EMBL" id="RKN42422.1"/>
    </source>
</evidence>
<name>A0A3A9Z1U3_9ACTN</name>
<protein>
    <submittedName>
        <fullName evidence="2">Uncharacterized protein</fullName>
    </submittedName>
</protein>
<feature type="region of interest" description="Disordered" evidence="1">
    <location>
        <begin position="1"/>
        <end position="68"/>
    </location>
</feature>
<reference evidence="2 3" key="1">
    <citation type="journal article" date="2014" name="Int. J. Syst. Evol. Microbiol.">
        <title>Streptomyces hoynatensis sp. nov., isolated from deep marine sediment.</title>
        <authorList>
            <person name="Veyisoglu A."/>
            <person name="Sahin N."/>
        </authorList>
    </citation>
    <scope>NUCLEOTIDE SEQUENCE [LARGE SCALE GENOMIC DNA]</scope>
    <source>
        <strain evidence="2 3">KCTC 29097</strain>
    </source>
</reference>
<proteinExistence type="predicted"/>
<dbReference type="Proteomes" id="UP000272474">
    <property type="component" value="Unassembled WGS sequence"/>
</dbReference>
<feature type="compositionally biased region" description="Basic residues" evidence="1">
    <location>
        <begin position="57"/>
        <end position="68"/>
    </location>
</feature>
<dbReference type="AlphaFoldDB" id="A0A3A9Z1U3"/>
<dbReference type="EMBL" id="RBAL01000006">
    <property type="protein sequence ID" value="RKN42422.1"/>
    <property type="molecule type" value="Genomic_DNA"/>
</dbReference>
<gene>
    <name evidence="2" type="ORF">D7294_13515</name>
</gene>
<evidence type="ECO:0000256" key="1">
    <source>
        <dbReference type="SAM" id="MobiDB-lite"/>
    </source>
</evidence>
<sequence>MRGRGVRGREAGARARLGPRRRPPPPGPAVARELDGAGGSRSAPPDRLGAPLASRAAMRRGRGTHSPV</sequence>
<evidence type="ECO:0000313" key="3">
    <source>
        <dbReference type="Proteomes" id="UP000272474"/>
    </source>
</evidence>
<accession>A0A3A9Z1U3</accession>
<keyword evidence="3" id="KW-1185">Reference proteome</keyword>
<comment type="caution">
    <text evidence="2">The sequence shown here is derived from an EMBL/GenBank/DDBJ whole genome shotgun (WGS) entry which is preliminary data.</text>
</comment>
<organism evidence="2 3">
    <name type="scientific">Streptomyces hoynatensis</name>
    <dbReference type="NCBI Taxonomy" id="1141874"/>
    <lineage>
        <taxon>Bacteria</taxon>
        <taxon>Bacillati</taxon>
        <taxon>Actinomycetota</taxon>
        <taxon>Actinomycetes</taxon>
        <taxon>Kitasatosporales</taxon>
        <taxon>Streptomycetaceae</taxon>
        <taxon>Streptomyces</taxon>
    </lineage>
</organism>